<dbReference type="InterPro" id="IPR007450">
    <property type="entry name" value="BamE_dom"/>
</dbReference>
<dbReference type="PANTHER" id="PTHR37482">
    <property type="entry name" value="OUTER MEMBRANE PROTEIN ASSEMBLY FACTOR BAME"/>
    <property type="match status" value="1"/>
</dbReference>
<comment type="function">
    <text evidence="4">Part of the outer membrane protein assembly complex, which is involved in assembly and insertion of beta-barrel proteins into the outer membrane.</text>
</comment>
<evidence type="ECO:0000313" key="6">
    <source>
        <dbReference type="EMBL" id="TXR54364.1"/>
    </source>
</evidence>
<sequence>MFIRLSKYALFFSFSLILTSCGLLKPYQAELGQGNFVQQEQLDQLSIGMTKDQVTFLLGTPMLSGLDTEQHWIYTTYSDAAGYASLVIEFTEGNVSAIRLSDNFLTE</sequence>
<dbReference type="GO" id="GO:0043165">
    <property type="term" value="P:Gram-negative-bacterium-type cell outer membrane assembly"/>
    <property type="evidence" value="ECO:0007669"/>
    <property type="project" value="UniProtKB-UniRule"/>
</dbReference>
<keyword evidence="1 4" id="KW-0732">Signal</keyword>
<dbReference type="GO" id="GO:0051205">
    <property type="term" value="P:protein insertion into membrane"/>
    <property type="evidence" value="ECO:0007669"/>
    <property type="project" value="UniProtKB-UniRule"/>
</dbReference>
<comment type="similarity">
    <text evidence="4">Belongs to the BamE family.</text>
</comment>
<organism evidence="6 7">
    <name type="scientific">Reinekea thalattae</name>
    <dbReference type="NCBI Taxonomy" id="2593301"/>
    <lineage>
        <taxon>Bacteria</taxon>
        <taxon>Pseudomonadati</taxon>
        <taxon>Pseudomonadota</taxon>
        <taxon>Gammaproteobacteria</taxon>
        <taxon>Oceanospirillales</taxon>
        <taxon>Saccharospirillaceae</taxon>
        <taxon>Reinekea</taxon>
    </lineage>
</organism>
<comment type="subcellular location">
    <subcellularLocation>
        <location evidence="4">Cell outer membrane</location>
        <topology evidence="4">Lipid-anchor</topology>
    </subcellularLocation>
</comment>
<dbReference type="Pfam" id="PF04355">
    <property type="entry name" value="BamE"/>
    <property type="match status" value="1"/>
</dbReference>
<reference evidence="6 7" key="1">
    <citation type="submission" date="2019-07" db="EMBL/GenBank/DDBJ databases">
        <title>Reinekea sp. strain SSH23 genome sequencing and assembly.</title>
        <authorList>
            <person name="Kim I."/>
        </authorList>
    </citation>
    <scope>NUCLEOTIDE SEQUENCE [LARGE SCALE GENOMIC DNA]</scope>
    <source>
        <strain evidence="6 7">SSH23</strain>
    </source>
</reference>
<dbReference type="InterPro" id="IPR026592">
    <property type="entry name" value="BamE"/>
</dbReference>
<dbReference type="InterPro" id="IPR037873">
    <property type="entry name" value="BamE-like"/>
</dbReference>
<dbReference type="OrthoDB" id="9808250at2"/>
<evidence type="ECO:0000256" key="3">
    <source>
        <dbReference type="ARBA" id="ARBA00023237"/>
    </source>
</evidence>
<proteinExistence type="inferred from homology"/>
<name>A0A5C8ZAB4_9GAMM</name>
<feature type="domain" description="Outer membrane protein assembly factor BamE" evidence="5">
    <location>
        <begin position="34"/>
        <end position="93"/>
    </location>
</feature>
<gene>
    <name evidence="4" type="primary">bamE</name>
    <name evidence="6" type="ORF">FME95_07455</name>
</gene>
<evidence type="ECO:0000256" key="1">
    <source>
        <dbReference type="ARBA" id="ARBA00022729"/>
    </source>
</evidence>
<dbReference type="EMBL" id="VKAD01000001">
    <property type="protein sequence ID" value="TXR54364.1"/>
    <property type="molecule type" value="Genomic_DNA"/>
</dbReference>
<keyword evidence="4" id="KW-0449">Lipoprotein</keyword>
<keyword evidence="2 4" id="KW-0472">Membrane</keyword>
<dbReference type="PANTHER" id="PTHR37482:SF1">
    <property type="entry name" value="OUTER MEMBRANE PROTEIN ASSEMBLY FACTOR BAME"/>
    <property type="match status" value="1"/>
</dbReference>
<evidence type="ECO:0000256" key="2">
    <source>
        <dbReference type="ARBA" id="ARBA00023136"/>
    </source>
</evidence>
<evidence type="ECO:0000256" key="4">
    <source>
        <dbReference type="HAMAP-Rule" id="MF_00925"/>
    </source>
</evidence>
<evidence type="ECO:0000259" key="5">
    <source>
        <dbReference type="Pfam" id="PF04355"/>
    </source>
</evidence>
<accession>A0A5C8ZAB4</accession>
<dbReference type="Gene3D" id="3.30.1450.10">
    <property type="match status" value="1"/>
</dbReference>
<dbReference type="GO" id="GO:0030674">
    <property type="term" value="F:protein-macromolecule adaptor activity"/>
    <property type="evidence" value="ECO:0007669"/>
    <property type="project" value="TreeGrafter"/>
</dbReference>
<dbReference type="HAMAP" id="MF_00925">
    <property type="entry name" value="OM_assembly_BamE"/>
    <property type="match status" value="1"/>
</dbReference>
<comment type="subunit">
    <text evidence="4">Part of the Bam complex.</text>
</comment>
<dbReference type="AlphaFoldDB" id="A0A5C8ZAB4"/>
<protein>
    <recommendedName>
        <fullName evidence="4">Outer membrane protein assembly factor BamE</fullName>
    </recommendedName>
</protein>
<comment type="caution">
    <text evidence="6">The sequence shown here is derived from an EMBL/GenBank/DDBJ whole genome shotgun (WGS) entry which is preliminary data.</text>
</comment>
<keyword evidence="3 4" id="KW-0998">Cell outer membrane</keyword>
<keyword evidence="7" id="KW-1185">Reference proteome</keyword>
<dbReference type="PROSITE" id="PS51257">
    <property type="entry name" value="PROKAR_LIPOPROTEIN"/>
    <property type="match status" value="1"/>
</dbReference>
<dbReference type="Proteomes" id="UP000321764">
    <property type="component" value="Unassembled WGS sequence"/>
</dbReference>
<evidence type="ECO:0000313" key="7">
    <source>
        <dbReference type="Proteomes" id="UP000321764"/>
    </source>
</evidence>
<dbReference type="GO" id="GO:1990063">
    <property type="term" value="C:Bam protein complex"/>
    <property type="evidence" value="ECO:0007669"/>
    <property type="project" value="TreeGrafter"/>
</dbReference>
<keyword evidence="4" id="KW-0564">Palmitate</keyword>